<keyword evidence="3" id="KW-1185">Reference proteome</keyword>
<evidence type="ECO:0008006" key="4">
    <source>
        <dbReference type="Google" id="ProtNLM"/>
    </source>
</evidence>
<dbReference type="EMBL" id="JBHSBM010000011">
    <property type="protein sequence ID" value="MFC4058207.1"/>
    <property type="molecule type" value="Genomic_DNA"/>
</dbReference>
<keyword evidence="1" id="KW-0472">Membrane</keyword>
<evidence type="ECO:0000313" key="3">
    <source>
        <dbReference type="Proteomes" id="UP001595850"/>
    </source>
</evidence>
<comment type="caution">
    <text evidence="2">The sequence shown here is derived from an EMBL/GenBank/DDBJ whole genome shotgun (WGS) entry which is preliminary data.</text>
</comment>
<keyword evidence="1" id="KW-0812">Transmembrane</keyword>
<organism evidence="2 3">
    <name type="scientific">Planomonospora corallina</name>
    <dbReference type="NCBI Taxonomy" id="1806052"/>
    <lineage>
        <taxon>Bacteria</taxon>
        <taxon>Bacillati</taxon>
        <taxon>Actinomycetota</taxon>
        <taxon>Actinomycetes</taxon>
        <taxon>Streptosporangiales</taxon>
        <taxon>Streptosporangiaceae</taxon>
        <taxon>Planomonospora</taxon>
    </lineage>
</organism>
<keyword evidence="1" id="KW-1133">Transmembrane helix</keyword>
<evidence type="ECO:0000313" key="2">
    <source>
        <dbReference type="EMBL" id="MFC4058207.1"/>
    </source>
</evidence>
<proteinExistence type="predicted"/>
<dbReference type="RefSeq" id="WP_377286410.1">
    <property type="nucleotide sequence ID" value="NZ_JBHSBM010000011.1"/>
</dbReference>
<gene>
    <name evidence="2" type="ORF">ACFOWE_07875</name>
</gene>
<dbReference type="InterPro" id="IPR052534">
    <property type="entry name" value="Extracell_DNA_Util/SecSys_Comp"/>
</dbReference>
<dbReference type="PANTHER" id="PTHR40278:SF1">
    <property type="entry name" value="DNA UTILIZATION PROTEIN HOFN"/>
    <property type="match status" value="1"/>
</dbReference>
<name>A0ABV8I203_9ACTN</name>
<protein>
    <recommendedName>
        <fullName evidence="4">Fimbrial assembly family protein</fullName>
    </recommendedName>
</protein>
<dbReference type="Proteomes" id="UP001595850">
    <property type="component" value="Unassembled WGS sequence"/>
</dbReference>
<reference evidence="3" key="1">
    <citation type="journal article" date="2019" name="Int. J. Syst. Evol. Microbiol.">
        <title>The Global Catalogue of Microorganisms (GCM) 10K type strain sequencing project: providing services to taxonomists for standard genome sequencing and annotation.</title>
        <authorList>
            <consortium name="The Broad Institute Genomics Platform"/>
            <consortium name="The Broad Institute Genome Sequencing Center for Infectious Disease"/>
            <person name="Wu L."/>
            <person name="Ma J."/>
        </authorList>
    </citation>
    <scope>NUCLEOTIDE SEQUENCE [LARGE SCALE GENOMIC DNA]</scope>
    <source>
        <strain evidence="3">TBRC 4489</strain>
    </source>
</reference>
<feature type="transmembrane region" description="Helical" evidence="1">
    <location>
        <begin position="45"/>
        <end position="62"/>
    </location>
</feature>
<accession>A0ABV8I203</accession>
<sequence>MTTETFTLPVAEPAPQDPFRMLSVAADLLPPEIVAARRDRRVRSIVLSVLLVFVLLMAGWYGSVRYQTMRMEEDAAAAQADVQILTRQQQEFAELVTTRAQAESIDTQLSVLLADDTHWAGLLASVRRAAPDGVGVASISAKINERAAGGDASADPSRLNTSGEKIAGELSITGTGDGKQSVARYVDALGGVDGLGNALLTDAREQESGVEFAVRVDITDAAFGGRYTTEPGEGN</sequence>
<dbReference type="PANTHER" id="PTHR40278">
    <property type="entry name" value="DNA UTILIZATION PROTEIN HOFN"/>
    <property type="match status" value="1"/>
</dbReference>
<evidence type="ECO:0000256" key="1">
    <source>
        <dbReference type="SAM" id="Phobius"/>
    </source>
</evidence>